<protein>
    <submittedName>
        <fullName evidence="3">DUF4124 domain-containing protein</fullName>
    </submittedName>
</protein>
<reference evidence="4" key="1">
    <citation type="journal article" date="2019" name="Int. J. Syst. Evol. Microbiol.">
        <title>The Global Catalogue of Microorganisms (GCM) 10K type strain sequencing project: providing services to taxonomists for standard genome sequencing and annotation.</title>
        <authorList>
            <consortium name="The Broad Institute Genomics Platform"/>
            <consortium name="The Broad Institute Genome Sequencing Center for Infectious Disease"/>
            <person name="Wu L."/>
            <person name="Ma J."/>
        </authorList>
    </citation>
    <scope>NUCLEOTIDE SEQUENCE [LARGE SCALE GENOMIC DNA]</scope>
    <source>
        <strain evidence="4">CGMCC 4.5798</strain>
    </source>
</reference>
<name>A0ABW0RVH8_9BURK</name>
<feature type="chain" id="PRO_5046242493" evidence="1">
    <location>
        <begin position="24"/>
        <end position="166"/>
    </location>
</feature>
<evidence type="ECO:0000313" key="3">
    <source>
        <dbReference type="EMBL" id="MFC5548849.1"/>
    </source>
</evidence>
<dbReference type="InterPro" id="IPR025392">
    <property type="entry name" value="DUF4124"/>
</dbReference>
<organism evidence="3 4">
    <name type="scientific">Massilia aerilata</name>
    <dbReference type="NCBI Taxonomy" id="453817"/>
    <lineage>
        <taxon>Bacteria</taxon>
        <taxon>Pseudomonadati</taxon>
        <taxon>Pseudomonadota</taxon>
        <taxon>Betaproteobacteria</taxon>
        <taxon>Burkholderiales</taxon>
        <taxon>Oxalobacteraceae</taxon>
        <taxon>Telluria group</taxon>
        <taxon>Massilia</taxon>
    </lineage>
</organism>
<dbReference type="Pfam" id="PF13511">
    <property type="entry name" value="DUF4124"/>
    <property type="match status" value="1"/>
</dbReference>
<evidence type="ECO:0000259" key="2">
    <source>
        <dbReference type="Pfam" id="PF13511"/>
    </source>
</evidence>
<dbReference type="Proteomes" id="UP001596086">
    <property type="component" value="Unassembled WGS sequence"/>
</dbReference>
<keyword evidence="4" id="KW-1185">Reference proteome</keyword>
<feature type="signal peptide" evidence="1">
    <location>
        <begin position="1"/>
        <end position="23"/>
    </location>
</feature>
<sequence>MNARWLRPLCAGALALASVSAHAQYSWIDDKGMRVFSDRPAPPGTPAERILKTPRRIEAASLPAAVPAEPDAAPDWKKREEDYKRRSALRAGEEEKAKLAARETQRLAHDMQCMRAREAQGKLEQMETARFRTWDKSNAREQLPELENRQRELLRLRAVLAGCVPG</sequence>
<evidence type="ECO:0000313" key="4">
    <source>
        <dbReference type="Proteomes" id="UP001596086"/>
    </source>
</evidence>
<accession>A0ABW0RVH8</accession>
<evidence type="ECO:0000256" key="1">
    <source>
        <dbReference type="SAM" id="SignalP"/>
    </source>
</evidence>
<keyword evidence="1" id="KW-0732">Signal</keyword>
<gene>
    <name evidence="3" type="ORF">ACFPO9_10010</name>
</gene>
<dbReference type="EMBL" id="JBHSMZ010000006">
    <property type="protein sequence ID" value="MFC5548849.1"/>
    <property type="molecule type" value="Genomic_DNA"/>
</dbReference>
<comment type="caution">
    <text evidence="3">The sequence shown here is derived from an EMBL/GenBank/DDBJ whole genome shotgun (WGS) entry which is preliminary data.</text>
</comment>
<dbReference type="RefSeq" id="WP_379770107.1">
    <property type="nucleotide sequence ID" value="NZ_JBHSMZ010000006.1"/>
</dbReference>
<proteinExistence type="predicted"/>
<feature type="domain" description="DUF4124" evidence="2">
    <location>
        <begin position="13"/>
        <end position="54"/>
    </location>
</feature>